<name>A0A8K1ZR04_9AGAM</name>
<keyword evidence="1" id="KW-0812">Transmembrane</keyword>
<evidence type="ECO:0000313" key="2">
    <source>
        <dbReference type="EMBL" id="UHB41844.1"/>
    </source>
</evidence>
<keyword evidence="1" id="KW-0472">Membrane</keyword>
<gene>
    <name evidence="2" type="primary">orf305</name>
</gene>
<keyword evidence="1" id="KW-1133">Transmembrane helix</keyword>
<feature type="transmembrane region" description="Helical" evidence="1">
    <location>
        <begin position="53"/>
        <end position="77"/>
    </location>
</feature>
<evidence type="ECO:0000256" key="1">
    <source>
        <dbReference type="SAM" id="Phobius"/>
    </source>
</evidence>
<keyword evidence="2" id="KW-0496">Mitochondrion</keyword>
<feature type="transmembrane region" description="Helical" evidence="1">
    <location>
        <begin position="140"/>
        <end position="156"/>
    </location>
</feature>
<organism evidence="2">
    <name type="scientific">Butyriboletus roseoflavus</name>
    <dbReference type="NCBI Taxonomy" id="1325616"/>
    <lineage>
        <taxon>Eukaryota</taxon>
        <taxon>Fungi</taxon>
        <taxon>Dikarya</taxon>
        <taxon>Basidiomycota</taxon>
        <taxon>Agaricomycotina</taxon>
        <taxon>Agaricomycetes</taxon>
        <taxon>Agaricomycetidae</taxon>
        <taxon>Boletales</taxon>
        <taxon>Boletineae</taxon>
        <taxon>Boletaceae</taxon>
        <taxon>Boletoideae</taxon>
        <taxon>Butyriboletus</taxon>
    </lineage>
</organism>
<accession>A0A8K1ZR04</accession>
<geneLocation type="mitochondrion" evidence="2"/>
<dbReference type="AlphaFoldDB" id="A0A8K1ZR04"/>
<protein>
    <submittedName>
        <fullName evidence="2">Uncharacterized protein</fullName>
    </submittedName>
</protein>
<dbReference type="EMBL" id="MZ202357">
    <property type="protein sequence ID" value="UHB41844.1"/>
    <property type="molecule type" value="Genomic_DNA"/>
</dbReference>
<reference evidence="2" key="1">
    <citation type="submission" date="2021-05" db="EMBL/GenBank/DDBJ databases">
        <title>Characterization of the complete mitochondrial genome of Butyriboletus roseoflavus.</title>
        <authorList>
            <person name="Li Q."/>
            <person name="Peng C."/>
        </authorList>
    </citation>
    <scope>NUCLEOTIDE SEQUENCE</scope>
</reference>
<proteinExistence type="predicted"/>
<sequence>MILKFLQFCFKSLATIFSKLGANYTYTKLFRYLMKYKFISIIYKPLKYLFKHIILFIKLVTAIMAILSLFNVTILYCNFDIMNEITNYIINIINYIKNLISKWFSNEEEDEIPEPRDFLTYRKDIKIIDKTIQQTSNNSYWILPLFILGYAAIYYYNPQSNLSEIIEPILNKIDYKLPVEDPTVFITGVFTYKFITASISWITGYDLNLFKGDDPSEDIIKNNDTNSNYSPTNNLNKDTKKDYEESFIKINEKYDLEDEDTSKASTSNLPDIGEHKIPNIENPYKKVKVIPISLKESEIKIEEWE</sequence>